<feature type="domain" description="4Fe-4S ferredoxin-type" evidence="5">
    <location>
        <begin position="31"/>
        <end position="61"/>
    </location>
</feature>
<dbReference type="InterPro" id="IPR017896">
    <property type="entry name" value="4Fe4S_Fe-S-bd"/>
</dbReference>
<dbReference type="SUPFAM" id="SSF54862">
    <property type="entry name" value="4Fe-4S ferredoxins"/>
    <property type="match status" value="1"/>
</dbReference>
<evidence type="ECO:0000313" key="6">
    <source>
        <dbReference type="EMBL" id="MBP1994405.1"/>
    </source>
</evidence>
<keyword evidence="2" id="KW-0479">Metal-binding</keyword>
<keyword evidence="7" id="KW-1185">Reference proteome</keyword>
<dbReference type="PROSITE" id="PS00198">
    <property type="entry name" value="4FE4S_FER_1"/>
    <property type="match status" value="2"/>
</dbReference>
<evidence type="ECO:0000256" key="3">
    <source>
        <dbReference type="ARBA" id="ARBA00023004"/>
    </source>
</evidence>
<dbReference type="RefSeq" id="WP_209976237.1">
    <property type="nucleotide sequence ID" value="NZ_JAGGLB010000025.1"/>
</dbReference>
<dbReference type="PROSITE" id="PS51379">
    <property type="entry name" value="4FE4S_FER_2"/>
    <property type="match status" value="2"/>
</dbReference>
<dbReference type="Proteomes" id="UP001519287">
    <property type="component" value="Unassembled WGS sequence"/>
</dbReference>
<gene>
    <name evidence="6" type="ORF">J2Z66_006041</name>
</gene>
<proteinExistence type="predicted"/>
<name>A0ABS4J545_9BACL</name>
<evidence type="ECO:0000256" key="4">
    <source>
        <dbReference type="ARBA" id="ARBA00023014"/>
    </source>
</evidence>
<sequence>MIELLNEDTCIQCNLCVKVCPTDVFSSVPDAPPVIARQDECQTCFMCELYCPVDALYVAPHPDKLTGAVEADLLELGLIGSYRKIAGWGIGRKPGTLQEKNYIINELLHG</sequence>
<dbReference type="InterPro" id="IPR050572">
    <property type="entry name" value="Fe-S_Ferredoxin"/>
</dbReference>
<evidence type="ECO:0000313" key="7">
    <source>
        <dbReference type="Proteomes" id="UP001519287"/>
    </source>
</evidence>
<keyword evidence="4" id="KW-0411">Iron-sulfur</keyword>
<feature type="domain" description="4Fe-4S ferredoxin-type" evidence="5">
    <location>
        <begin position="1"/>
        <end position="30"/>
    </location>
</feature>
<accession>A0ABS4J545</accession>
<reference evidence="6 7" key="1">
    <citation type="submission" date="2021-03" db="EMBL/GenBank/DDBJ databases">
        <title>Genomic Encyclopedia of Type Strains, Phase IV (KMG-IV): sequencing the most valuable type-strain genomes for metagenomic binning, comparative biology and taxonomic classification.</title>
        <authorList>
            <person name="Goeker M."/>
        </authorList>
    </citation>
    <scope>NUCLEOTIDE SEQUENCE [LARGE SCALE GENOMIC DNA]</scope>
    <source>
        <strain evidence="6 7">DSM 26048</strain>
    </source>
</reference>
<evidence type="ECO:0000256" key="2">
    <source>
        <dbReference type="ARBA" id="ARBA00022723"/>
    </source>
</evidence>
<comment type="caution">
    <text evidence="6">The sequence shown here is derived from an EMBL/GenBank/DDBJ whole genome shotgun (WGS) entry which is preliminary data.</text>
</comment>
<dbReference type="PANTHER" id="PTHR43687:SF1">
    <property type="entry name" value="FERREDOXIN III"/>
    <property type="match status" value="1"/>
</dbReference>
<dbReference type="InterPro" id="IPR017900">
    <property type="entry name" value="4Fe4S_Fe_S_CS"/>
</dbReference>
<evidence type="ECO:0000259" key="5">
    <source>
        <dbReference type="PROSITE" id="PS51379"/>
    </source>
</evidence>
<dbReference type="EMBL" id="JAGGLB010000025">
    <property type="protein sequence ID" value="MBP1994405.1"/>
    <property type="molecule type" value="Genomic_DNA"/>
</dbReference>
<evidence type="ECO:0000256" key="1">
    <source>
        <dbReference type="ARBA" id="ARBA00022485"/>
    </source>
</evidence>
<keyword evidence="1" id="KW-0004">4Fe-4S</keyword>
<dbReference type="PANTHER" id="PTHR43687">
    <property type="entry name" value="ADENYLYLSULFATE REDUCTASE, BETA SUBUNIT"/>
    <property type="match status" value="1"/>
</dbReference>
<dbReference type="Pfam" id="PF13237">
    <property type="entry name" value="Fer4_10"/>
    <property type="match status" value="1"/>
</dbReference>
<organism evidence="6 7">
    <name type="scientific">Paenibacillus eucommiae</name>
    <dbReference type="NCBI Taxonomy" id="1355755"/>
    <lineage>
        <taxon>Bacteria</taxon>
        <taxon>Bacillati</taxon>
        <taxon>Bacillota</taxon>
        <taxon>Bacilli</taxon>
        <taxon>Bacillales</taxon>
        <taxon>Paenibacillaceae</taxon>
        <taxon>Paenibacillus</taxon>
    </lineage>
</organism>
<keyword evidence="3" id="KW-0408">Iron</keyword>
<protein>
    <submittedName>
        <fullName evidence="6">NAD-dependent dihydropyrimidine dehydrogenase PreA subunit</fullName>
    </submittedName>
</protein>
<dbReference type="Gene3D" id="3.30.70.20">
    <property type="match status" value="1"/>
</dbReference>